<gene>
    <name evidence="1" type="ORF">GALL_304570</name>
</gene>
<dbReference type="EMBL" id="MLJW01000410">
    <property type="protein sequence ID" value="OIQ87684.1"/>
    <property type="molecule type" value="Genomic_DNA"/>
</dbReference>
<evidence type="ECO:0000313" key="1">
    <source>
        <dbReference type="EMBL" id="OIQ87684.1"/>
    </source>
</evidence>
<reference evidence="1" key="1">
    <citation type="submission" date="2016-10" db="EMBL/GenBank/DDBJ databases">
        <title>Sequence of Gallionella enrichment culture.</title>
        <authorList>
            <person name="Poehlein A."/>
            <person name="Muehling M."/>
            <person name="Daniel R."/>
        </authorList>
    </citation>
    <scope>NUCLEOTIDE SEQUENCE</scope>
</reference>
<organism evidence="1">
    <name type="scientific">mine drainage metagenome</name>
    <dbReference type="NCBI Taxonomy" id="410659"/>
    <lineage>
        <taxon>unclassified sequences</taxon>
        <taxon>metagenomes</taxon>
        <taxon>ecological metagenomes</taxon>
    </lineage>
</organism>
<name>A0A1J5R6L2_9ZZZZ</name>
<proteinExistence type="predicted"/>
<protein>
    <submittedName>
        <fullName evidence="1">Uncharacterized protein</fullName>
    </submittedName>
</protein>
<accession>A0A1J5R6L2</accession>
<sequence length="356" mass="38312">MTRRFSLALLALAGFAPAAHAATIDLGPKDHVAVFFSTTDEAVLTTVGHYLTQSLTRDGYAAGDLKGVTLQADGHVAAEITGEAGRRMQAAFAWFLPAGQKALDATDAIRKAGGWQPTWSFFLPLGLAMTRNVSVELLHFPPDYSLTSQDYLNSTTTDRWASLLVINSADKGQTPRYQAITDIDPIAAPANAGDVFPTGPYDPYIGDMLEHWAADGGLGKPVVAFGAPVQKYVNALFKTTLKEGDAARVTLPDGVKIPLFVTEHPSAIYYEARYPDKSENFKGGMAAMNQNLTAACWQVALAGHPEQDPVAVGQSCKAYWASRFLPVCELLETSIYNRKPADAARICKEKETPSAS</sequence>
<dbReference type="AlphaFoldDB" id="A0A1J5R6L2"/>
<comment type="caution">
    <text evidence="1">The sequence shown here is derived from an EMBL/GenBank/DDBJ whole genome shotgun (WGS) entry which is preliminary data.</text>
</comment>